<dbReference type="Proteomes" id="UP000324800">
    <property type="component" value="Unassembled WGS sequence"/>
</dbReference>
<name>A0A5J4USE1_9EUKA</name>
<dbReference type="PROSITE" id="PS50011">
    <property type="entry name" value="PROTEIN_KINASE_DOM"/>
    <property type="match status" value="1"/>
</dbReference>
<dbReference type="GO" id="GO:0004674">
    <property type="term" value="F:protein serine/threonine kinase activity"/>
    <property type="evidence" value="ECO:0007669"/>
    <property type="project" value="InterPro"/>
</dbReference>
<dbReference type="Gene3D" id="1.10.510.10">
    <property type="entry name" value="Transferase(Phosphotransferase) domain 1"/>
    <property type="match status" value="1"/>
</dbReference>
<dbReference type="PANTHER" id="PTHR24348:SF68">
    <property type="entry name" value="SERINE_THREONINE-PROTEIN KINASE ATG1C"/>
    <property type="match status" value="1"/>
</dbReference>
<protein>
    <submittedName>
        <fullName evidence="2">Putative Calcium/calmodulin-dependent protein kinase type 1</fullName>
    </submittedName>
</protein>
<keyword evidence="2" id="KW-0808">Transferase</keyword>
<accession>A0A5J4USE1</accession>
<dbReference type="PANTHER" id="PTHR24348">
    <property type="entry name" value="SERINE/THREONINE-PROTEIN KINASE UNC-51-RELATED"/>
    <property type="match status" value="1"/>
</dbReference>
<dbReference type="InterPro" id="IPR000719">
    <property type="entry name" value="Prot_kinase_dom"/>
</dbReference>
<dbReference type="Pfam" id="PF00069">
    <property type="entry name" value="Pkinase"/>
    <property type="match status" value="1"/>
</dbReference>
<evidence type="ECO:0000313" key="2">
    <source>
        <dbReference type="EMBL" id="KAA6372982.1"/>
    </source>
</evidence>
<dbReference type="GO" id="GO:0010506">
    <property type="term" value="P:regulation of autophagy"/>
    <property type="evidence" value="ECO:0007669"/>
    <property type="project" value="InterPro"/>
</dbReference>
<gene>
    <name evidence="2" type="ORF">EZS28_031491</name>
</gene>
<evidence type="ECO:0000313" key="3">
    <source>
        <dbReference type="Proteomes" id="UP000324800"/>
    </source>
</evidence>
<dbReference type="SUPFAM" id="SSF56112">
    <property type="entry name" value="Protein kinase-like (PK-like)"/>
    <property type="match status" value="1"/>
</dbReference>
<evidence type="ECO:0000259" key="1">
    <source>
        <dbReference type="PROSITE" id="PS50011"/>
    </source>
</evidence>
<dbReference type="EMBL" id="SNRW01013115">
    <property type="protein sequence ID" value="KAA6372982.1"/>
    <property type="molecule type" value="Genomic_DNA"/>
</dbReference>
<dbReference type="InterPro" id="IPR045269">
    <property type="entry name" value="Atg1-like"/>
</dbReference>
<organism evidence="2 3">
    <name type="scientific">Streblomastix strix</name>
    <dbReference type="NCBI Taxonomy" id="222440"/>
    <lineage>
        <taxon>Eukaryota</taxon>
        <taxon>Metamonada</taxon>
        <taxon>Preaxostyla</taxon>
        <taxon>Oxymonadida</taxon>
        <taxon>Streblomastigidae</taxon>
        <taxon>Streblomastix</taxon>
    </lineage>
</organism>
<feature type="non-terminal residue" evidence="2">
    <location>
        <position position="410"/>
    </location>
</feature>
<sequence length="410" mass="47385">MAYNEDLGIVAARVMQLDKFDQREWNLAATLIRPEFACPFILKYLLAKPLKTEVVILMEYANAQSVEVIIKNQKYDLPRGAYRALAQQILEGVRVIHSAGLVHKTIKAESIMLHSTRGSIKVKISDFGLTKIDSKDRLELMSMETLFSMAPELLLGSFETTNKVDMWSVGVVLYQLATHEYPIVAEDLQGLKYKIRQKEIERPPQIRDDDLWDLLQQMLEQYPGRRISAEQALMHPYFTSIYAQKEVSVAAKKLAHSFAYQKGDSWIMRFDMDQTSIIPTSELLKFYTTHPEADEKVILLTQKGEQEQIDTQLQQYPDPETMRSSRFEPLQEDIDPNDNSNIKDYNKEKIVPFTLEQLRSTPDFLNGKIINQEQYITSKPIKPLTIHNPRIRVLQDTSYSPFPHFNLNQI</sequence>
<proteinExistence type="predicted"/>
<dbReference type="InterPro" id="IPR011009">
    <property type="entry name" value="Kinase-like_dom_sf"/>
</dbReference>
<feature type="domain" description="Protein kinase" evidence="1">
    <location>
        <begin position="1"/>
        <end position="238"/>
    </location>
</feature>
<reference evidence="2 3" key="1">
    <citation type="submission" date="2019-03" db="EMBL/GenBank/DDBJ databases">
        <title>Single cell metagenomics reveals metabolic interactions within the superorganism composed of flagellate Streblomastix strix and complex community of Bacteroidetes bacteria on its surface.</title>
        <authorList>
            <person name="Treitli S.C."/>
            <person name="Kolisko M."/>
            <person name="Husnik F."/>
            <person name="Keeling P."/>
            <person name="Hampl V."/>
        </authorList>
    </citation>
    <scope>NUCLEOTIDE SEQUENCE [LARGE SCALE GENOMIC DNA]</scope>
    <source>
        <strain evidence="2">ST1C</strain>
    </source>
</reference>
<comment type="caution">
    <text evidence="2">The sequence shown here is derived from an EMBL/GenBank/DDBJ whole genome shotgun (WGS) entry which is preliminary data.</text>
</comment>
<keyword evidence="2" id="KW-0418">Kinase</keyword>
<dbReference type="AlphaFoldDB" id="A0A5J4USE1"/>
<dbReference type="GO" id="GO:0005524">
    <property type="term" value="F:ATP binding"/>
    <property type="evidence" value="ECO:0007669"/>
    <property type="project" value="InterPro"/>
</dbReference>
<dbReference type="GO" id="GO:0005737">
    <property type="term" value="C:cytoplasm"/>
    <property type="evidence" value="ECO:0007669"/>
    <property type="project" value="TreeGrafter"/>
</dbReference>